<gene>
    <name evidence="3" type="ORF">L0U88_16295</name>
</gene>
<dbReference type="Gene3D" id="1.20.120.450">
    <property type="entry name" value="dinb family like domain"/>
    <property type="match status" value="1"/>
</dbReference>
<evidence type="ECO:0000256" key="2">
    <source>
        <dbReference type="ARBA" id="ARBA00022723"/>
    </source>
</evidence>
<sequence>MPDKLFSQQLWNQFGASIDMLTNCIHSVPDDFFSQHKRAYYLTYHTILFLDYYSSFPPSSFSPLLPFSQLPEEKRPAESIGDMIPDAIYTKKELMHYVEVIRAKCRQLIFSITEETMQTRFTEGAEEGDMDYPFLEILLYNMRHTAHHVGQLQLLIRQHLIEHMEWAFREGESTFTII</sequence>
<evidence type="ECO:0000313" key="4">
    <source>
        <dbReference type="Proteomes" id="UP001200145"/>
    </source>
</evidence>
<keyword evidence="4" id="KW-1185">Reference proteome</keyword>
<name>A0ABS9BKJ7_9BACT</name>
<reference evidence="3 4" key="1">
    <citation type="submission" date="2022-01" db="EMBL/GenBank/DDBJ databases">
        <title>Flavihumibacter sp. nov., isolated from sediment of a river.</title>
        <authorList>
            <person name="Liu H."/>
        </authorList>
    </citation>
    <scope>NUCLEOTIDE SEQUENCE [LARGE SCALE GENOMIC DNA]</scope>
    <source>
        <strain evidence="3 4">RY-1</strain>
    </source>
</reference>
<accession>A0ABS9BKJ7</accession>
<comment type="similarity">
    <text evidence="1">Belongs to the DinB family.</text>
</comment>
<dbReference type="SUPFAM" id="SSF109854">
    <property type="entry name" value="DinB/YfiT-like putative metalloenzymes"/>
    <property type="match status" value="1"/>
</dbReference>
<dbReference type="EMBL" id="JAKEVY010000004">
    <property type="protein sequence ID" value="MCF1716203.1"/>
    <property type="molecule type" value="Genomic_DNA"/>
</dbReference>
<comment type="caution">
    <text evidence="3">The sequence shown here is derived from an EMBL/GenBank/DDBJ whole genome shotgun (WGS) entry which is preliminary data.</text>
</comment>
<organism evidence="3 4">
    <name type="scientific">Flavihumibacter fluminis</name>
    <dbReference type="NCBI Taxonomy" id="2909236"/>
    <lineage>
        <taxon>Bacteria</taxon>
        <taxon>Pseudomonadati</taxon>
        <taxon>Bacteroidota</taxon>
        <taxon>Chitinophagia</taxon>
        <taxon>Chitinophagales</taxon>
        <taxon>Chitinophagaceae</taxon>
        <taxon>Flavihumibacter</taxon>
    </lineage>
</organism>
<dbReference type="RefSeq" id="WP_234867193.1">
    <property type="nucleotide sequence ID" value="NZ_JAKEVY010000004.1"/>
</dbReference>
<protein>
    <submittedName>
        <fullName evidence="3">DinB family protein</fullName>
    </submittedName>
</protein>
<dbReference type="InterPro" id="IPR007837">
    <property type="entry name" value="DinB"/>
</dbReference>
<dbReference type="Proteomes" id="UP001200145">
    <property type="component" value="Unassembled WGS sequence"/>
</dbReference>
<evidence type="ECO:0000256" key="1">
    <source>
        <dbReference type="ARBA" id="ARBA00008635"/>
    </source>
</evidence>
<dbReference type="InterPro" id="IPR034660">
    <property type="entry name" value="DinB/YfiT-like"/>
</dbReference>
<keyword evidence="2" id="KW-0479">Metal-binding</keyword>
<evidence type="ECO:0000313" key="3">
    <source>
        <dbReference type="EMBL" id="MCF1716203.1"/>
    </source>
</evidence>
<dbReference type="Pfam" id="PF05163">
    <property type="entry name" value="DinB"/>
    <property type="match status" value="1"/>
</dbReference>
<proteinExistence type="inferred from homology"/>